<dbReference type="InterPro" id="IPR023404">
    <property type="entry name" value="rSAM_horseshoe"/>
</dbReference>
<keyword evidence="5" id="KW-0479">Metal-binding</keyword>
<dbReference type="CDD" id="cd01335">
    <property type="entry name" value="Radical_SAM"/>
    <property type="match status" value="1"/>
</dbReference>
<keyword evidence="7" id="KW-0411">Iron-sulfur</keyword>
<dbReference type="PROSITE" id="PS51918">
    <property type="entry name" value="RADICAL_SAM"/>
    <property type="match status" value="1"/>
</dbReference>
<dbReference type="SUPFAM" id="SSF102114">
    <property type="entry name" value="Radical SAM enzymes"/>
    <property type="match status" value="1"/>
</dbReference>
<dbReference type="PANTHER" id="PTHR43409">
    <property type="entry name" value="ANAEROBIC MAGNESIUM-PROTOPORPHYRIN IX MONOMETHYL ESTER CYCLASE-RELATED"/>
    <property type="match status" value="1"/>
</dbReference>
<comment type="cofactor">
    <cofactor evidence="1">
        <name>[4Fe-4S] cluster</name>
        <dbReference type="ChEBI" id="CHEBI:49883"/>
    </cofactor>
</comment>
<keyword evidence="11" id="KW-1185">Reference proteome</keyword>
<dbReference type="Proteomes" id="UP001319827">
    <property type="component" value="Chromosome"/>
</dbReference>
<dbReference type="Gene3D" id="3.80.30.20">
    <property type="entry name" value="tm_1862 like domain"/>
    <property type="match status" value="1"/>
</dbReference>
<dbReference type="Gene3D" id="3.40.50.280">
    <property type="entry name" value="Cobalamin-binding domain"/>
    <property type="match status" value="1"/>
</dbReference>
<protein>
    <submittedName>
        <fullName evidence="10">B12-binding domain-containing radical SAM protein</fullName>
    </submittedName>
</protein>
<keyword evidence="3" id="KW-0808">Transferase</keyword>
<dbReference type="EMBL" id="AP024355">
    <property type="protein sequence ID" value="BCR03212.1"/>
    <property type="molecule type" value="Genomic_DNA"/>
</dbReference>
<gene>
    <name evidence="10" type="ORF">DESUT3_02810</name>
</gene>
<dbReference type="Pfam" id="PF04055">
    <property type="entry name" value="Radical_SAM"/>
    <property type="match status" value="1"/>
</dbReference>
<dbReference type="InterPro" id="IPR051198">
    <property type="entry name" value="BchE-like"/>
</dbReference>
<sequence length="431" mass="47356">MRILLVNPPNCGRSIPEERYGIDSLKQIFRGEPLALETLAGNLHGHEVRIVDLKVEPEALPDELAGFAPELVGFTAMTCEANSVLRLARQVKENCNARVVVGGVHASNDPQFFNRPEIDFVVVGLGKQSLRQLVDTLETAGDSAAIPGIAATAPGRALTWPARSYSRQDLVQERPPAYGLVERYRPHYTLQSLGLEMGFVASAFGCPFDCSFCCIAPVTGGRYLTAGIDTILRDIGQLEQTPVIRLVDANTFGNPQHARRLAEAIRAAGIRKHFLADVRSDTVVRHPELLRLWKEIGLRAVVIGFEEVSDVALDGLNKANSAAVNSEAIRILHQIGLTIVGDFIISPDYDEAQFDALEAYVADNPVDLPMYTVLTPLPGTPLYAGMRERITIHDLDYYTLTNAVVPTRLEERIFYQRYAALLKAGHAHAKL</sequence>
<proteinExistence type="predicted"/>
<organism evidence="10 11">
    <name type="scientific">Desulfuromonas versatilis</name>
    <dbReference type="NCBI Taxonomy" id="2802975"/>
    <lineage>
        <taxon>Bacteria</taxon>
        <taxon>Pseudomonadati</taxon>
        <taxon>Thermodesulfobacteriota</taxon>
        <taxon>Desulfuromonadia</taxon>
        <taxon>Desulfuromonadales</taxon>
        <taxon>Desulfuromonadaceae</taxon>
        <taxon>Desulfuromonas</taxon>
    </lineage>
</organism>
<dbReference type="SFLD" id="SFLDS00029">
    <property type="entry name" value="Radical_SAM"/>
    <property type="match status" value="1"/>
</dbReference>
<evidence type="ECO:0000256" key="5">
    <source>
        <dbReference type="ARBA" id="ARBA00022723"/>
    </source>
</evidence>
<evidence type="ECO:0000313" key="10">
    <source>
        <dbReference type="EMBL" id="BCR03212.1"/>
    </source>
</evidence>
<feature type="domain" description="Radical SAM core" evidence="9">
    <location>
        <begin position="192"/>
        <end position="417"/>
    </location>
</feature>
<dbReference type="InterPro" id="IPR007197">
    <property type="entry name" value="rSAM"/>
</dbReference>
<keyword evidence="6" id="KW-0408">Iron</keyword>
<dbReference type="CDD" id="cd02068">
    <property type="entry name" value="radical_SAM_B12_BD"/>
    <property type="match status" value="1"/>
</dbReference>
<keyword evidence="2" id="KW-0489">Methyltransferase</keyword>
<name>A0ABN6DSQ1_9BACT</name>
<dbReference type="RefSeq" id="WP_221250695.1">
    <property type="nucleotide sequence ID" value="NZ_AP024355.1"/>
</dbReference>
<evidence type="ECO:0000256" key="1">
    <source>
        <dbReference type="ARBA" id="ARBA00001966"/>
    </source>
</evidence>
<evidence type="ECO:0000256" key="7">
    <source>
        <dbReference type="ARBA" id="ARBA00023014"/>
    </source>
</evidence>
<dbReference type="SFLD" id="SFLDG01082">
    <property type="entry name" value="B12-binding_domain_containing"/>
    <property type="match status" value="1"/>
</dbReference>
<dbReference type="Pfam" id="PF02310">
    <property type="entry name" value="B12-binding"/>
    <property type="match status" value="1"/>
</dbReference>
<accession>A0ABN6DSQ1</accession>
<evidence type="ECO:0000256" key="3">
    <source>
        <dbReference type="ARBA" id="ARBA00022679"/>
    </source>
</evidence>
<reference evidence="10 11" key="2">
    <citation type="journal article" date="2021" name="Int. J. Syst. Evol. Microbiol.">
        <title>Isolation and Polyphasic Characterization of Desulfuromonas versatilis sp. Nov., an Electrogenic Bacteria Capable of Versatile Metabolism Isolated from a Graphene Oxide-Reducing Enrichment Culture.</title>
        <authorList>
            <person name="Xie L."/>
            <person name="Yoshida N."/>
            <person name="Ishii S."/>
            <person name="Meng L."/>
        </authorList>
    </citation>
    <scope>NUCLEOTIDE SEQUENCE [LARGE SCALE GENOMIC DNA]</scope>
    <source>
        <strain evidence="10 11">NIT-T3</strain>
    </source>
</reference>
<evidence type="ECO:0000256" key="2">
    <source>
        <dbReference type="ARBA" id="ARBA00022603"/>
    </source>
</evidence>
<dbReference type="PROSITE" id="PS51332">
    <property type="entry name" value="B12_BINDING"/>
    <property type="match status" value="1"/>
</dbReference>
<evidence type="ECO:0000256" key="6">
    <source>
        <dbReference type="ARBA" id="ARBA00023004"/>
    </source>
</evidence>
<dbReference type="InterPro" id="IPR034466">
    <property type="entry name" value="Methyltransferase_Class_B"/>
</dbReference>
<feature type="domain" description="B12-binding" evidence="8">
    <location>
        <begin position="1"/>
        <end position="144"/>
    </location>
</feature>
<dbReference type="InterPro" id="IPR058240">
    <property type="entry name" value="rSAM_sf"/>
</dbReference>
<evidence type="ECO:0000259" key="9">
    <source>
        <dbReference type="PROSITE" id="PS51918"/>
    </source>
</evidence>
<reference evidence="10 11" key="1">
    <citation type="journal article" date="2016" name="C (Basel)">
        <title>Selective Growth of and Electricity Production by Marine Exoelectrogenic Bacteria in Self-Aggregated Hydrogel of Microbially Reduced Graphene Oxide.</title>
        <authorList>
            <person name="Yoshida N."/>
            <person name="Goto Y."/>
            <person name="Miyata Y."/>
        </authorList>
    </citation>
    <scope>NUCLEOTIDE SEQUENCE [LARGE SCALE GENOMIC DNA]</scope>
    <source>
        <strain evidence="10 11">NIT-T3</strain>
    </source>
</reference>
<dbReference type="InterPro" id="IPR006158">
    <property type="entry name" value="Cobalamin-bd"/>
</dbReference>
<keyword evidence="4" id="KW-0949">S-adenosyl-L-methionine</keyword>
<evidence type="ECO:0000259" key="8">
    <source>
        <dbReference type="PROSITE" id="PS51332"/>
    </source>
</evidence>
<evidence type="ECO:0000313" key="11">
    <source>
        <dbReference type="Proteomes" id="UP001319827"/>
    </source>
</evidence>
<dbReference type="SMART" id="SM00729">
    <property type="entry name" value="Elp3"/>
    <property type="match status" value="1"/>
</dbReference>
<evidence type="ECO:0000256" key="4">
    <source>
        <dbReference type="ARBA" id="ARBA00022691"/>
    </source>
</evidence>
<dbReference type="PANTHER" id="PTHR43409:SF7">
    <property type="entry name" value="BLL1977 PROTEIN"/>
    <property type="match status" value="1"/>
</dbReference>
<dbReference type="InterPro" id="IPR006638">
    <property type="entry name" value="Elp3/MiaA/NifB-like_rSAM"/>
</dbReference>
<dbReference type="SFLD" id="SFLDG01123">
    <property type="entry name" value="methyltransferase_(Class_B)"/>
    <property type="match status" value="1"/>
</dbReference>